<evidence type="ECO:0000313" key="2">
    <source>
        <dbReference type="Proteomes" id="UP000037122"/>
    </source>
</evidence>
<accession>A0A0L0NYL4</accession>
<sequence length="91" mass="10847">MIEGWKRQDNLIRDKGVHKSAWQAQAFVSLMQFMPVLEDILDKYVAQIHDRQDRKVFDLWPQFYERHRLIISISQALRILALIRAHCTKGN</sequence>
<organism evidence="1 2">
    <name type="scientific">Candidozyma auris</name>
    <name type="common">Yeast</name>
    <name type="synonym">Candida auris</name>
    <dbReference type="NCBI Taxonomy" id="498019"/>
    <lineage>
        <taxon>Eukaryota</taxon>
        <taxon>Fungi</taxon>
        <taxon>Dikarya</taxon>
        <taxon>Ascomycota</taxon>
        <taxon>Saccharomycotina</taxon>
        <taxon>Pichiomycetes</taxon>
        <taxon>Metschnikowiaceae</taxon>
        <taxon>Candidozyma</taxon>
    </lineage>
</organism>
<comment type="caution">
    <text evidence="1">The sequence shown here is derived from an EMBL/GenBank/DDBJ whole genome shotgun (WGS) entry which is preliminary data.</text>
</comment>
<reference evidence="2" key="1">
    <citation type="journal article" date="2015" name="BMC Genomics">
        <title>Draft genome of a commonly misdiagnosed multidrug resistant pathogen Candida auris.</title>
        <authorList>
            <person name="Chatterjee S."/>
            <person name="Alampalli S.V."/>
            <person name="Nageshan R.K."/>
            <person name="Chettiar S.T."/>
            <person name="Joshi S."/>
            <person name="Tatu U.S."/>
        </authorList>
    </citation>
    <scope>NUCLEOTIDE SEQUENCE [LARGE SCALE GENOMIC DNA]</scope>
    <source>
        <strain evidence="2">6684</strain>
    </source>
</reference>
<dbReference type="Proteomes" id="UP000037122">
    <property type="component" value="Unassembled WGS sequence"/>
</dbReference>
<protein>
    <submittedName>
        <fullName evidence="1">Uncharacterized protein</fullName>
    </submittedName>
</protein>
<dbReference type="AlphaFoldDB" id="A0A0L0NYL4"/>
<dbReference type="EMBL" id="LGST01000027">
    <property type="protein sequence ID" value="KND99058.1"/>
    <property type="molecule type" value="Genomic_DNA"/>
</dbReference>
<dbReference type="VEuPathDB" id="FungiDB:QG37_04121"/>
<evidence type="ECO:0000313" key="1">
    <source>
        <dbReference type="EMBL" id="KND99058.1"/>
    </source>
</evidence>
<gene>
    <name evidence="1" type="ORF">QG37_04121</name>
</gene>
<name>A0A0L0NYL4_CANAR</name>
<proteinExistence type="predicted"/>